<keyword evidence="3" id="KW-0597">Phosphoprotein</keyword>
<protein>
    <recommendedName>
        <fullName evidence="2">histidine kinase</fullName>
        <ecNumber evidence="2">2.7.13.3</ecNumber>
    </recommendedName>
</protein>
<feature type="transmembrane region" description="Helical" evidence="9">
    <location>
        <begin position="173"/>
        <end position="192"/>
    </location>
</feature>
<dbReference type="SMART" id="SM00086">
    <property type="entry name" value="PAC"/>
    <property type="match status" value="1"/>
</dbReference>
<dbReference type="InterPro" id="IPR001610">
    <property type="entry name" value="PAC"/>
</dbReference>
<keyword evidence="9" id="KW-0812">Transmembrane</keyword>
<keyword evidence="14" id="KW-1185">Reference proteome</keyword>
<dbReference type="InterPro" id="IPR005467">
    <property type="entry name" value="His_kinase_dom"/>
</dbReference>
<dbReference type="GO" id="GO:0016740">
    <property type="term" value="F:transferase activity"/>
    <property type="evidence" value="ECO:0007669"/>
    <property type="project" value="UniProtKB-KW"/>
</dbReference>
<keyword evidence="9" id="KW-0472">Membrane</keyword>
<feature type="domain" description="Histidine kinase" evidence="10">
    <location>
        <begin position="377"/>
        <end position="581"/>
    </location>
</feature>
<dbReference type="PROSITE" id="PS50109">
    <property type="entry name" value="HIS_KIN"/>
    <property type="match status" value="1"/>
</dbReference>
<feature type="transmembrane region" description="Helical" evidence="9">
    <location>
        <begin position="145"/>
        <end position="166"/>
    </location>
</feature>
<comment type="catalytic activity">
    <reaction evidence="1">
        <text>ATP + protein L-histidine = ADP + protein N-phospho-L-histidine.</text>
        <dbReference type="EC" id="2.7.13.3"/>
    </reaction>
</comment>
<dbReference type="PROSITE" id="PS50113">
    <property type="entry name" value="PAC"/>
    <property type="match status" value="1"/>
</dbReference>
<evidence type="ECO:0000259" key="12">
    <source>
        <dbReference type="PROSITE" id="PS50113"/>
    </source>
</evidence>
<keyword evidence="9" id="KW-1133">Transmembrane helix</keyword>
<dbReference type="EMBL" id="CP155571">
    <property type="protein sequence ID" value="XFO71350.1"/>
    <property type="molecule type" value="Genomic_DNA"/>
</dbReference>
<dbReference type="InterPro" id="IPR003594">
    <property type="entry name" value="HATPase_dom"/>
</dbReference>
<reference evidence="13" key="1">
    <citation type="submission" date="2024-05" db="EMBL/GenBank/DDBJ databases">
        <title>Isolation and characterization of Sporomusa carbonis sp. nov., a carboxydotrophic hydrogenogen in the genus of Sporomusa isolated from a charcoal burning pile.</title>
        <authorList>
            <person name="Boeer T."/>
            <person name="Rosenbaum F."/>
            <person name="Eysell L."/>
            <person name="Mueller V."/>
            <person name="Daniel R."/>
            <person name="Poehlein A."/>
        </authorList>
    </citation>
    <scope>NUCLEOTIDE SEQUENCE [LARGE SCALE GENOMIC DNA]</scope>
    <source>
        <strain evidence="13">DSM 3132</strain>
    </source>
</reference>
<evidence type="ECO:0000256" key="4">
    <source>
        <dbReference type="ARBA" id="ARBA00022679"/>
    </source>
</evidence>
<proteinExistence type="predicted"/>
<feature type="transmembrane region" description="Helical" evidence="9">
    <location>
        <begin position="61"/>
        <end position="83"/>
    </location>
</feature>
<dbReference type="CDD" id="cd00082">
    <property type="entry name" value="HisKA"/>
    <property type="match status" value="1"/>
</dbReference>
<keyword evidence="8" id="KW-0902">Two-component regulatory system</keyword>
<dbReference type="Pfam" id="PF00512">
    <property type="entry name" value="HisKA"/>
    <property type="match status" value="1"/>
</dbReference>
<evidence type="ECO:0000256" key="9">
    <source>
        <dbReference type="SAM" id="Phobius"/>
    </source>
</evidence>
<evidence type="ECO:0000256" key="5">
    <source>
        <dbReference type="ARBA" id="ARBA00022741"/>
    </source>
</evidence>
<dbReference type="InterPro" id="IPR004358">
    <property type="entry name" value="Sig_transdc_His_kin-like_C"/>
</dbReference>
<evidence type="ECO:0000313" key="14">
    <source>
        <dbReference type="Proteomes" id="UP000216052"/>
    </source>
</evidence>
<evidence type="ECO:0000313" key="13">
    <source>
        <dbReference type="EMBL" id="XFO71350.1"/>
    </source>
</evidence>
<dbReference type="PROSITE" id="PS50112">
    <property type="entry name" value="PAS"/>
    <property type="match status" value="1"/>
</dbReference>
<dbReference type="InterPro" id="IPR013655">
    <property type="entry name" value="PAS_fold_3"/>
</dbReference>
<dbReference type="Gene3D" id="3.30.450.20">
    <property type="entry name" value="PAS domain"/>
    <property type="match status" value="1"/>
</dbReference>
<dbReference type="EC" id="2.7.13.3" evidence="2"/>
<organism evidence="13 14">
    <name type="scientific">Sporomusa acidovorans (strain ATCC 49682 / DSM 3132 / Mol)</name>
    <dbReference type="NCBI Taxonomy" id="1123286"/>
    <lineage>
        <taxon>Bacteria</taxon>
        <taxon>Bacillati</taxon>
        <taxon>Bacillota</taxon>
        <taxon>Negativicutes</taxon>
        <taxon>Selenomonadales</taxon>
        <taxon>Sporomusaceae</taxon>
        <taxon>Sporomusa</taxon>
    </lineage>
</organism>
<gene>
    <name evidence="13" type="primary">sasA_7</name>
    <name evidence="13" type="ORF">SPACI_013650</name>
</gene>
<dbReference type="InterPro" id="IPR000700">
    <property type="entry name" value="PAS-assoc_C"/>
</dbReference>
<evidence type="ECO:0000256" key="6">
    <source>
        <dbReference type="ARBA" id="ARBA00022777"/>
    </source>
</evidence>
<dbReference type="PANTHER" id="PTHR43065:SF46">
    <property type="entry name" value="C4-DICARBOXYLATE TRANSPORT SENSOR PROTEIN DCTB"/>
    <property type="match status" value="1"/>
</dbReference>
<evidence type="ECO:0000256" key="2">
    <source>
        <dbReference type="ARBA" id="ARBA00012438"/>
    </source>
</evidence>
<dbReference type="SUPFAM" id="SSF55874">
    <property type="entry name" value="ATPase domain of HSP90 chaperone/DNA topoisomerase II/histidine kinase"/>
    <property type="match status" value="1"/>
</dbReference>
<dbReference type="PANTHER" id="PTHR43065">
    <property type="entry name" value="SENSOR HISTIDINE KINASE"/>
    <property type="match status" value="1"/>
</dbReference>
<dbReference type="SUPFAM" id="SSF47384">
    <property type="entry name" value="Homodimeric domain of signal transducing histidine kinase"/>
    <property type="match status" value="1"/>
</dbReference>
<dbReference type="SMART" id="SM00091">
    <property type="entry name" value="PAS"/>
    <property type="match status" value="1"/>
</dbReference>
<keyword evidence="4 13" id="KW-0808">Transferase</keyword>
<dbReference type="SUPFAM" id="SSF55785">
    <property type="entry name" value="PYP-like sensor domain (PAS domain)"/>
    <property type="match status" value="1"/>
</dbReference>
<dbReference type="InterPro" id="IPR003661">
    <property type="entry name" value="HisK_dim/P_dom"/>
</dbReference>
<name>A0ABZ3IZW2_SPOA4</name>
<dbReference type="InterPro" id="IPR036097">
    <property type="entry name" value="HisK_dim/P_sf"/>
</dbReference>
<feature type="transmembrane region" description="Helical" evidence="9">
    <location>
        <begin position="89"/>
        <end position="114"/>
    </location>
</feature>
<dbReference type="Pfam" id="PF02518">
    <property type="entry name" value="HATPase_c"/>
    <property type="match status" value="1"/>
</dbReference>
<dbReference type="Pfam" id="PF08447">
    <property type="entry name" value="PAS_3"/>
    <property type="match status" value="1"/>
</dbReference>
<dbReference type="Gene3D" id="3.30.565.10">
    <property type="entry name" value="Histidine kinase-like ATPase, C-terminal domain"/>
    <property type="match status" value="1"/>
</dbReference>
<dbReference type="CDD" id="cd00130">
    <property type="entry name" value="PAS"/>
    <property type="match status" value="1"/>
</dbReference>
<dbReference type="InterPro" id="IPR000014">
    <property type="entry name" value="PAS"/>
</dbReference>
<feature type="domain" description="PAS" evidence="11">
    <location>
        <begin position="236"/>
        <end position="310"/>
    </location>
</feature>
<dbReference type="InterPro" id="IPR036890">
    <property type="entry name" value="HATPase_C_sf"/>
</dbReference>
<keyword evidence="6" id="KW-0418">Kinase</keyword>
<feature type="domain" description="PAC" evidence="12">
    <location>
        <begin position="312"/>
        <end position="364"/>
    </location>
</feature>
<evidence type="ECO:0000256" key="1">
    <source>
        <dbReference type="ARBA" id="ARBA00000085"/>
    </source>
</evidence>
<evidence type="ECO:0000256" key="8">
    <source>
        <dbReference type="ARBA" id="ARBA00023012"/>
    </source>
</evidence>
<dbReference type="Gene3D" id="1.10.287.130">
    <property type="match status" value="1"/>
</dbReference>
<keyword evidence="7" id="KW-0067">ATP-binding</keyword>
<evidence type="ECO:0000256" key="3">
    <source>
        <dbReference type="ARBA" id="ARBA00022553"/>
    </source>
</evidence>
<dbReference type="SMART" id="SM00387">
    <property type="entry name" value="HATPase_c"/>
    <property type="match status" value="1"/>
</dbReference>
<feature type="transmembrane region" description="Helical" evidence="9">
    <location>
        <begin position="121"/>
        <end position="139"/>
    </location>
</feature>
<dbReference type="Proteomes" id="UP000216052">
    <property type="component" value="Chromosome"/>
</dbReference>
<evidence type="ECO:0000256" key="7">
    <source>
        <dbReference type="ARBA" id="ARBA00022840"/>
    </source>
</evidence>
<feature type="transmembrane region" description="Helical" evidence="9">
    <location>
        <begin position="31"/>
        <end position="54"/>
    </location>
</feature>
<keyword evidence="5" id="KW-0547">Nucleotide-binding</keyword>
<evidence type="ECO:0000259" key="11">
    <source>
        <dbReference type="PROSITE" id="PS50112"/>
    </source>
</evidence>
<dbReference type="PRINTS" id="PR00344">
    <property type="entry name" value="BCTRLSENSOR"/>
</dbReference>
<accession>A0ABZ3IZW2</accession>
<evidence type="ECO:0000259" key="10">
    <source>
        <dbReference type="PROSITE" id="PS50109"/>
    </source>
</evidence>
<dbReference type="NCBIfam" id="TIGR00229">
    <property type="entry name" value="sensory_box"/>
    <property type="match status" value="1"/>
</dbReference>
<sequence>MEGVEYNIGFASRFSGIYRIKYYWRSTMSSLQLSICGSLIGIISTLLVYLYLFILYRERHIGVWVISWLCYSLRMVLFNFEILPWKYSLPAYLICHLLYLACGLLFVWSTCLLIGKPLRRYWWNATFLVFLLDALFSFARLHYLFTMVTGALFFGSALLWVGSVFIRHLQANRVGHCIVGCAFILWGIITIIRPCIVQVPTLLFWSNIITGILRPLIAAGMLAIYFEKARLELIHKEAQYRLLAENAIDIIYRYKVLPRARFEYVSPAVLSVTGYTPAEFYANAKLIFKLIHPNDLSLFSCYIANPFQRNDLPLTLRLIRKDGKVIWFEQKCVPVYDKSGNLEAVEGIIRDVTVRKELEQVVSRVECMNMVGEMAANVAHEIRNPMTTVRGYLQMLEKKQPCPACKERFAIMIEELDRANTIISEYLTLAKDKRADLKNCSLNRIVTSLFPLMQAHAAASNSHIELELTDVPELFLDENEIRQLILNLVHNGLEAMPEGGNLTIGTLHNRDVVTLSIRDQGHGIPGDIREKLGTPFLSTKDTGTGLGIPICFRIAHRHHAVIGIDTGTNGTTFTINFKLPGQFFREAQTVVNDPTSGNQQLIP</sequence>
<dbReference type="SMART" id="SM00388">
    <property type="entry name" value="HisKA"/>
    <property type="match status" value="1"/>
</dbReference>
<dbReference type="InterPro" id="IPR035965">
    <property type="entry name" value="PAS-like_dom_sf"/>
</dbReference>
<feature type="transmembrane region" description="Helical" evidence="9">
    <location>
        <begin position="204"/>
        <end position="226"/>
    </location>
</feature>